<evidence type="ECO:0000256" key="9">
    <source>
        <dbReference type="SAM" id="Phobius"/>
    </source>
</evidence>
<keyword evidence="6" id="KW-0029">Amino-acid transport</keyword>
<protein>
    <submittedName>
        <fullName evidence="11">L-amino acid ABC transporter (Glu/Asp/His/...), permease protein 1 AapQ</fullName>
    </submittedName>
</protein>
<dbReference type="Gene3D" id="1.10.3720.10">
    <property type="entry name" value="MetI-like"/>
    <property type="match status" value="2"/>
</dbReference>
<dbReference type="InterPro" id="IPR000515">
    <property type="entry name" value="MetI-like"/>
</dbReference>
<proteinExistence type="inferred from homology"/>
<evidence type="ECO:0000256" key="2">
    <source>
        <dbReference type="ARBA" id="ARBA00010072"/>
    </source>
</evidence>
<dbReference type="InterPro" id="IPR010065">
    <property type="entry name" value="AA_ABC_transptr_permease_3TM"/>
</dbReference>
<keyword evidence="3" id="KW-0813">Transport</keyword>
<feature type="transmembrane region" description="Helical" evidence="9">
    <location>
        <begin position="370"/>
        <end position="395"/>
    </location>
</feature>
<keyword evidence="8 9" id="KW-0472">Membrane</keyword>
<keyword evidence="5 9" id="KW-0812">Transmembrane</keyword>
<dbReference type="SUPFAM" id="SSF161098">
    <property type="entry name" value="MetI-like"/>
    <property type="match status" value="2"/>
</dbReference>
<feature type="transmembrane region" description="Helical" evidence="9">
    <location>
        <begin position="103"/>
        <end position="123"/>
    </location>
</feature>
<keyword evidence="4" id="KW-1003">Cell membrane</keyword>
<feature type="transmembrane region" description="Helical" evidence="9">
    <location>
        <begin position="33"/>
        <end position="51"/>
    </location>
</feature>
<evidence type="ECO:0000256" key="4">
    <source>
        <dbReference type="ARBA" id="ARBA00022475"/>
    </source>
</evidence>
<evidence type="ECO:0000256" key="8">
    <source>
        <dbReference type="ARBA" id="ARBA00023136"/>
    </source>
</evidence>
<feature type="domain" description="ABC transmembrane type-1" evidence="10">
    <location>
        <begin position="99"/>
        <end position="392"/>
    </location>
</feature>
<feature type="transmembrane region" description="Helical" evidence="9">
    <location>
        <begin position="232"/>
        <end position="252"/>
    </location>
</feature>
<feature type="transmembrane region" description="Helical" evidence="9">
    <location>
        <begin position="272"/>
        <end position="291"/>
    </location>
</feature>
<comment type="subcellular location">
    <subcellularLocation>
        <location evidence="1">Cell membrane</location>
        <topology evidence="1">Multi-pass membrane protein</topology>
    </subcellularLocation>
</comment>
<dbReference type="InterPro" id="IPR035906">
    <property type="entry name" value="MetI-like_sf"/>
</dbReference>
<dbReference type="Pfam" id="PF00528">
    <property type="entry name" value="BPD_transp_1"/>
    <property type="match status" value="1"/>
</dbReference>
<dbReference type="PANTHER" id="PTHR30614:SF37">
    <property type="entry name" value="AMINO-ACID ABC TRANSPORTER PERMEASE PROTEIN YHDX-RELATED"/>
    <property type="match status" value="1"/>
</dbReference>
<feature type="transmembrane region" description="Helical" evidence="9">
    <location>
        <begin position="144"/>
        <end position="162"/>
    </location>
</feature>
<evidence type="ECO:0000256" key="3">
    <source>
        <dbReference type="ARBA" id="ARBA00022448"/>
    </source>
</evidence>
<dbReference type="GO" id="GO:0006865">
    <property type="term" value="P:amino acid transport"/>
    <property type="evidence" value="ECO:0007669"/>
    <property type="project" value="UniProtKB-KW"/>
</dbReference>
<sequence>MASKDDSANKTIPASNDTSGNVSLIYNPKIRSWFYQAVLLGGVAWFFVYIWGNLTANMARQNIRTGFGFLDNIASFDIGFTLVPYDRSSTFADALLVGFLNTMLVSVIGIIIATLLGFTVGIARLSSNWIIARLATIYVETLRNIPLLLQMFFWYFGVLSLLPNVKQSLELPLYSIFNKRGLVTPAPLFSANFYLVVIALFIAIIAAVFVTKWANRRQDETGVRPHSGLINLALLIGLPAIVWIIAGASLEFRVPVLRGFNYKGGIHIPPEFIAVLWALILYTATFIAEIVRAGILAVPRGQTEAAQSLGLKESDLLRKVIIPQAMRVIVPPLTSQYLNLTKNSSLAVAVGYPDLVSVFMGTTLNQTGQAVEVVAITMIIYLSLSLSTSAFMNWFNARIALSER</sequence>
<organism evidence="11">
    <name type="scientific">hydrothermal vent metagenome</name>
    <dbReference type="NCBI Taxonomy" id="652676"/>
    <lineage>
        <taxon>unclassified sequences</taxon>
        <taxon>metagenomes</taxon>
        <taxon>ecological metagenomes</taxon>
    </lineage>
</organism>
<feature type="transmembrane region" description="Helical" evidence="9">
    <location>
        <begin position="346"/>
        <end position="364"/>
    </location>
</feature>
<dbReference type="GO" id="GO:0043190">
    <property type="term" value="C:ATP-binding cassette (ABC) transporter complex"/>
    <property type="evidence" value="ECO:0007669"/>
    <property type="project" value="InterPro"/>
</dbReference>
<dbReference type="NCBIfam" id="TIGR01726">
    <property type="entry name" value="HEQRo_perm_3TM"/>
    <property type="match status" value="1"/>
</dbReference>
<feature type="transmembrane region" description="Helical" evidence="9">
    <location>
        <begin position="191"/>
        <end position="211"/>
    </location>
</feature>
<comment type="similarity">
    <text evidence="2">Belongs to the binding-protein-dependent transport system permease family. HisMQ subfamily.</text>
</comment>
<dbReference type="InterPro" id="IPR043429">
    <property type="entry name" value="ArtM/GltK/GlnP/TcyL/YhdX-like"/>
</dbReference>
<evidence type="ECO:0000256" key="7">
    <source>
        <dbReference type="ARBA" id="ARBA00022989"/>
    </source>
</evidence>
<evidence type="ECO:0000256" key="6">
    <source>
        <dbReference type="ARBA" id="ARBA00022970"/>
    </source>
</evidence>
<gene>
    <name evidence="11" type="ORF">MNBD_ALPHA12-128</name>
</gene>
<dbReference type="CDD" id="cd06261">
    <property type="entry name" value="TM_PBP2"/>
    <property type="match status" value="1"/>
</dbReference>
<dbReference type="PROSITE" id="PS50928">
    <property type="entry name" value="ABC_TM1"/>
    <property type="match status" value="1"/>
</dbReference>
<reference evidence="11" key="1">
    <citation type="submission" date="2018-06" db="EMBL/GenBank/DDBJ databases">
        <authorList>
            <person name="Zhirakovskaya E."/>
        </authorList>
    </citation>
    <scope>NUCLEOTIDE SEQUENCE</scope>
</reference>
<dbReference type="PANTHER" id="PTHR30614">
    <property type="entry name" value="MEMBRANE COMPONENT OF AMINO ACID ABC TRANSPORTER"/>
    <property type="match status" value="1"/>
</dbReference>
<evidence type="ECO:0000256" key="1">
    <source>
        <dbReference type="ARBA" id="ARBA00004651"/>
    </source>
</evidence>
<evidence type="ECO:0000256" key="5">
    <source>
        <dbReference type="ARBA" id="ARBA00022692"/>
    </source>
</evidence>
<dbReference type="GO" id="GO:0022857">
    <property type="term" value="F:transmembrane transporter activity"/>
    <property type="evidence" value="ECO:0007669"/>
    <property type="project" value="InterPro"/>
</dbReference>
<feature type="transmembrane region" description="Helical" evidence="9">
    <location>
        <begin position="63"/>
        <end position="83"/>
    </location>
</feature>
<evidence type="ECO:0000259" key="10">
    <source>
        <dbReference type="PROSITE" id="PS50928"/>
    </source>
</evidence>
<accession>A0A3B0UL05</accession>
<evidence type="ECO:0000313" key="11">
    <source>
        <dbReference type="EMBL" id="VAW20266.1"/>
    </source>
</evidence>
<dbReference type="EMBL" id="UOEO01000134">
    <property type="protein sequence ID" value="VAW20266.1"/>
    <property type="molecule type" value="Genomic_DNA"/>
</dbReference>
<keyword evidence="7 9" id="KW-1133">Transmembrane helix</keyword>
<name>A0A3B0UL05_9ZZZZ</name>
<dbReference type="AlphaFoldDB" id="A0A3B0UL05"/>